<evidence type="ECO:0000256" key="4">
    <source>
        <dbReference type="ARBA" id="ARBA00022989"/>
    </source>
</evidence>
<evidence type="ECO:0000256" key="6">
    <source>
        <dbReference type="SAM" id="Phobius"/>
    </source>
</evidence>
<feature type="transmembrane region" description="Helical" evidence="6">
    <location>
        <begin position="95"/>
        <end position="119"/>
    </location>
</feature>
<reference evidence="9" key="1">
    <citation type="submission" date="2009-12" db="EMBL/GenBank/DDBJ databases">
        <title>Complete sequence of Treponema azotonutricium strain ZAS-9.</title>
        <authorList>
            <person name="Tetu S.G."/>
            <person name="Matson E."/>
            <person name="Ren Q."/>
            <person name="Seshadri R."/>
            <person name="Elbourne L."/>
            <person name="Hassan K.A."/>
            <person name="Durkin A."/>
            <person name="Radune D."/>
            <person name="Mohamoud Y."/>
            <person name="Shay R."/>
            <person name="Jin S."/>
            <person name="Zhang X."/>
            <person name="Lucey K."/>
            <person name="Ballor N.R."/>
            <person name="Ottesen E."/>
            <person name="Rosenthal R."/>
            <person name="Allen A."/>
            <person name="Leadbetter J.R."/>
            <person name="Paulsen I.T."/>
        </authorList>
    </citation>
    <scope>NUCLEOTIDE SEQUENCE [LARGE SCALE GENOMIC DNA]</scope>
    <source>
        <strain evidence="9">ATCC BAA-888 / DSM 13862 / ZAS-9</strain>
    </source>
</reference>
<protein>
    <submittedName>
        <fullName evidence="8">ABC-type transport system involved in multi-copper enzyme maturation, permease component</fullName>
    </submittedName>
</protein>
<keyword evidence="9" id="KW-1185">Reference proteome</keyword>
<dbReference type="Proteomes" id="UP000009222">
    <property type="component" value="Chromosome"/>
</dbReference>
<dbReference type="EMBL" id="CP001841">
    <property type="protein sequence ID" value="AEF80683.1"/>
    <property type="molecule type" value="Genomic_DNA"/>
</dbReference>
<dbReference type="PANTHER" id="PTHR30294:SF29">
    <property type="entry name" value="MULTIDRUG ABC TRANSPORTER PERMEASE YBHS-RELATED"/>
    <property type="match status" value="1"/>
</dbReference>
<evidence type="ECO:0000256" key="1">
    <source>
        <dbReference type="ARBA" id="ARBA00004651"/>
    </source>
</evidence>
<feature type="transmembrane region" description="Helical" evidence="6">
    <location>
        <begin position="131"/>
        <end position="150"/>
    </location>
</feature>
<dbReference type="AlphaFoldDB" id="F5YD64"/>
<dbReference type="InParanoid" id="F5YD64"/>
<dbReference type="PANTHER" id="PTHR30294">
    <property type="entry name" value="MEMBRANE COMPONENT OF ABC TRANSPORTER YHHJ-RELATED"/>
    <property type="match status" value="1"/>
</dbReference>
<dbReference type="KEGG" id="taz:TREAZ_2749"/>
<reference evidence="8 9" key="2">
    <citation type="journal article" date="2011" name="ISME J.">
        <title>RNA-seq reveals cooperative metabolic interactions between two termite-gut spirochete species in co-culture.</title>
        <authorList>
            <person name="Rosenthal A.Z."/>
            <person name="Matson E.G."/>
            <person name="Eldar A."/>
            <person name="Leadbetter J.R."/>
        </authorList>
    </citation>
    <scope>NUCLEOTIDE SEQUENCE [LARGE SCALE GENOMIC DNA]</scope>
    <source>
        <strain evidence="9">ATCC BAA-888 / DSM 13862 / ZAS-9</strain>
    </source>
</reference>
<feature type="transmembrane region" description="Helical" evidence="6">
    <location>
        <begin position="157"/>
        <end position="179"/>
    </location>
</feature>
<dbReference type="RefSeq" id="WP_015712785.1">
    <property type="nucleotide sequence ID" value="NC_015577.1"/>
</dbReference>
<proteinExistence type="predicted"/>
<evidence type="ECO:0000313" key="9">
    <source>
        <dbReference type="Proteomes" id="UP000009222"/>
    </source>
</evidence>
<evidence type="ECO:0000259" key="7">
    <source>
        <dbReference type="Pfam" id="PF12698"/>
    </source>
</evidence>
<feature type="domain" description="ABC-2 type transporter transmembrane" evidence="7">
    <location>
        <begin position="39"/>
        <end position="171"/>
    </location>
</feature>
<dbReference type="InterPro" id="IPR013525">
    <property type="entry name" value="ABC2_TM"/>
</dbReference>
<keyword evidence="4 6" id="KW-1133">Transmembrane helix</keyword>
<evidence type="ECO:0000313" key="8">
    <source>
        <dbReference type="EMBL" id="AEF80683.1"/>
    </source>
</evidence>
<accession>F5YD64</accession>
<keyword evidence="5 6" id="KW-0472">Membrane</keyword>
<dbReference type="OrthoDB" id="9794512at2"/>
<sequence length="287" mass="32114">MISIFKREVKAYFVTPIGFIYMGLFLLITGLFFAFGNIFSQSSQFSSFLGNLLFIYLFAIPLLTMRLFSEEKRQKTDQLLLTSPVSIPEIVLGKFLAALVLYAMTMAVTLLYAVVIAIFGDLQTAEVIGSYIGFLFLGAGYISIGVLISASTENQLTAALVTFFALLVILLIDSIAQMVPADLKAGLISAGVLAALAASFIFLNTRNWFITLASVIVFGLAIGGFWFFKRAVYTGFLQKFLGWFSLNRRYQNFTMGLLKIDSLIYYITFCGLFLFLTVRLIEKRRWN</sequence>
<feature type="transmembrane region" description="Helical" evidence="6">
    <location>
        <begin position="208"/>
        <end position="228"/>
    </location>
</feature>
<organism evidence="8 9">
    <name type="scientific">Leadbettera azotonutricia (strain ATCC BAA-888 / DSM 13862 / ZAS-9)</name>
    <name type="common">Treponema azotonutricium</name>
    <dbReference type="NCBI Taxonomy" id="545695"/>
    <lineage>
        <taxon>Bacteria</taxon>
        <taxon>Pseudomonadati</taxon>
        <taxon>Spirochaetota</taxon>
        <taxon>Spirochaetia</taxon>
        <taxon>Spirochaetales</taxon>
        <taxon>Breznakiellaceae</taxon>
        <taxon>Leadbettera</taxon>
    </lineage>
</organism>
<name>F5YD64_LEAAZ</name>
<feature type="transmembrane region" description="Helical" evidence="6">
    <location>
        <begin position="263"/>
        <end position="281"/>
    </location>
</feature>
<evidence type="ECO:0000256" key="5">
    <source>
        <dbReference type="ARBA" id="ARBA00023136"/>
    </source>
</evidence>
<feature type="transmembrane region" description="Helical" evidence="6">
    <location>
        <begin position="185"/>
        <end position="203"/>
    </location>
</feature>
<dbReference type="GO" id="GO:0140359">
    <property type="term" value="F:ABC-type transporter activity"/>
    <property type="evidence" value="ECO:0007669"/>
    <property type="project" value="InterPro"/>
</dbReference>
<evidence type="ECO:0000256" key="2">
    <source>
        <dbReference type="ARBA" id="ARBA00022475"/>
    </source>
</evidence>
<dbReference type="InterPro" id="IPR051449">
    <property type="entry name" value="ABC-2_transporter_component"/>
</dbReference>
<dbReference type="HOGENOM" id="CLU_081003_0_0_12"/>
<dbReference type="GO" id="GO:0005886">
    <property type="term" value="C:plasma membrane"/>
    <property type="evidence" value="ECO:0007669"/>
    <property type="project" value="UniProtKB-SubCell"/>
</dbReference>
<comment type="subcellular location">
    <subcellularLocation>
        <location evidence="1">Cell membrane</location>
        <topology evidence="1">Multi-pass membrane protein</topology>
    </subcellularLocation>
</comment>
<keyword evidence="3 6" id="KW-0812">Transmembrane</keyword>
<dbReference type="eggNOG" id="COG1277">
    <property type="taxonomic scope" value="Bacteria"/>
</dbReference>
<feature type="transmembrane region" description="Helical" evidence="6">
    <location>
        <begin position="12"/>
        <end position="36"/>
    </location>
</feature>
<dbReference type="Pfam" id="PF12698">
    <property type="entry name" value="ABC2_membrane_3"/>
    <property type="match status" value="1"/>
</dbReference>
<feature type="transmembrane region" description="Helical" evidence="6">
    <location>
        <begin position="48"/>
        <end position="68"/>
    </location>
</feature>
<gene>
    <name evidence="8" type="ordered locus">TREAZ_2749</name>
</gene>
<evidence type="ECO:0000256" key="3">
    <source>
        <dbReference type="ARBA" id="ARBA00022692"/>
    </source>
</evidence>
<dbReference type="STRING" id="545695.TREAZ_2749"/>
<keyword evidence="2" id="KW-1003">Cell membrane</keyword>